<keyword evidence="6" id="KW-0378">Hydrolase</keyword>
<dbReference type="InterPro" id="IPR004095">
    <property type="entry name" value="TGS"/>
</dbReference>
<comment type="function">
    <text evidence="2">In eubacteria ppGpp (guanosine 3'-diphosphate 5'-diphosphate) is a mediator of the stringent response that coordinates a variety of cellular activities in response to changes in nutritional abundance.</text>
</comment>
<dbReference type="InterPro" id="IPR045865">
    <property type="entry name" value="ACT-like_dom_sf"/>
</dbReference>
<evidence type="ECO:0000313" key="7">
    <source>
        <dbReference type="Proteomes" id="UP000547674"/>
    </source>
</evidence>
<protein>
    <submittedName>
        <fullName evidence="6">Bifunctional (P)ppGpp synthetase/guanosine-3',5'-bis(Diphosphate) 3'-pyrophosphohydrolase</fullName>
    </submittedName>
</protein>
<evidence type="ECO:0000259" key="5">
    <source>
        <dbReference type="PROSITE" id="PS51880"/>
    </source>
</evidence>
<evidence type="ECO:0000256" key="1">
    <source>
        <dbReference type="ARBA" id="ARBA00025704"/>
    </source>
</evidence>
<dbReference type="SUPFAM" id="SSF81301">
    <property type="entry name" value="Nucleotidyltransferase"/>
    <property type="match status" value="1"/>
</dbReference>
<dbReference type="Gene3D" id="3.10.20.30">
    <property type="match status" value="1"/>
</dbReference>
<dbReference type="Gene3D" id="3.30.460.10">
    <property type="entry name" value="Beta Polymerase, domain 2"/>
    <property type="match status" value="1"/>
</dbReference>
<dbReference type="FunFam" id="3.10.20.30:FF:000002">
    <property type="entry name" value="GTP pyrophosphokinase (RelA/SpoT)"/>
    <property type="match status" value="1"/>
</dbReference>
<dbReference type="FunFam" id="3.30.460.10:FF:000001">
    <property type="entry name" value="GTP pyrophosphokinase RelA"/>
    <property type="match status" value="1"/>
</dbReference>
<feature type="domain" description="TGS" evidence="5">
    <location>
        <begin position="392"/>
        <end position="453"/>
    </location>
</feature>
<dbReference type="InterPro" id="IPR012676">
    <property type="entry name" value="TGS-like"/>
</dbReference>
<comment type="caution">
    <text evidence="6">The sequence shown here is derived from an EMBL/GenBank/DDBJ whole genome shotgun (WGS) entry which is preliminary data.</text>
</comment>
<dbReference type="GO" id="GO:0015969">
    <property type="term" value="P:guanosine tetraphosphate metabolic process"/>
    <property type="evidence" value="ECO:0007669"/>
    <property type="project" value="InterPro"/>
</dbReference>
<dbReference type="SMART" id="SM00471">
    <property type="entry name" value="HDc"/>
    <property type="match status" value="1"/>
</dbReference>
<dbReference type="SMART" id="SM00954">
    <property type="entry name" value="RelA_SpoT"/>
    <property type="match status" value="1"/>
</dbReference>
<dbReference type="InterPro" id="IPR043519">
    <property type="entry name" value="NT_sf"/>
</dbReference>
<dbReference type="Pfam" id="PF13328">
    <property type="entry name" value="HD_4"/>
    <property type="match status" value="1"/>
</dbReference>
<reference evidence="6 7" key="1">
    <citation type="submission" date="2020-03" db="EMBL/GenBank/DDBJ databases">
        <title>Metabolic flexibility allows generalist bacteria to become dominant in a frequently disturbed ecosystem.</title>
        <authorList>
            <person name="Chen Y.-J."/>
            <person name="Leung P.M."/>
            <person name="Bay S.K."/>
            <person name="Hugenholtz P."/>
            <person name="Kessler A.J."/>
            <person name="Shelley G."/>
            <person name="Waite D.W."/>
            <person name="Cook P.L."/>
            <person name="Greening C."/>
        </authorList>
    </citation>
    <scope>NUCLEOTIDE SEQUENCE [LARGE SCALE GENOMIC DNA]</scope>
    <source>
        <strain evidence="6">SS_bin_28</strain>
    </source>
</reference>
<proteinExistence type="inferred from homology"/>
<dbReference type="Pfam" id="PF13291">
    <property type="entry name" value="ACT_4"/>
    <property type="match status" value="1"/>
</dbReference>
<comment type="pathway">
    <text evidence="1">Purine metabolism.</text>
</comment>
<dbReference type="CDD" id="cd01668">
    <property type="entry name" value="TGS_RSH"/>
    <property type="match status" value="1"/>
</dbReference>
<dbReference type="InterPro" id="IPR006674">
    <property type="entry name" value="HD_domain"/>
</dbReference>
<dbReference type="FunFam" id="1.10.3210.10:FF:000001">
    <property type="entry name" value="GTP pyrophosphokinase RelA"/>
    <property type="match status" value="1"/>
</dbReference>
<dbReference type="Pfam" id="PF04607">
    <property type="entry name" value="RelA_SpoT"/>
    <property type="match status" value="1"/>
</dbReference>
<dbReference type="SUPFAM" id="SSF109604">
    <property type="entry name" value="HD-domain/PDEase-like"/>
    <property type="match status" value="1"/>
</dbReference>
<dbReference type="SUPFAM" id="SSF81271">
    <property type="entry name" value="TGS-like"/>
    <property type="match status" value="1"/>
</dbReference>
<dbReference type="InterPro" id="IPR045600">
    <property type="entry name" value="RelA/SpoT_AH_RIS"/>
</dbReference>
<dbReference type="GO" id="GO:0016787">
    <property type="term" value="F:hydrolase activity"/>
    <property type="evidence" value="ECO:0007669"/>
    <property type="project" value="UniProtKB-KW"/>
</dbReference>
<feature type="domain" description="HD" evidence="4">
    <location>
        <begin position="49"/>
        <end position="151"/>
    </location>
</feature>
<dbReference type="InterPro" id="IPR012675">
    <property type="entry name" value="Beta-grasp_dom_sf"/>
</dbReference>
<dbReference type="EMBL" id="JABDJR010000709">
    <property type="protein sequence ID" value="NNF08618.1"/>
    <property type="molecule type" value="Genomic_DNA"/>
</dbReference>
<dbReference type="SUPFAM" id="SSF55021">
    <property type="entry name" value="ACT-like"/>
    <property type="match status" value="1"/>
</dbReference>
<evidence type="ECO:0000313" key="6">
    <source>
        <dbReference type="EMBL" id="NNF08618.1"/>
    </source>
</evidence>
<dbReference type="PROSITE" id="PS51880">
    <property type="entry name" value="TGS"/>
    <property type="match status" value="1"/>
</dbReference>
<dbReference type="InterPro" id="IPR002912">
    <property type="entry name" value="ACT_dom"/>
</dbReference>
<dbReference type="PANTHER" id="PTHR21262">
    <property type="entry name" value="GUANOSINE-3',5'-BIS DIPHOSPHATE 3'-PYROPHOSPHOHYDROLASE"/>
    <property type="match status" value="1"/>
</dbReference>
<organism evidence="6 7">
    <name type="scientific">Eiseniibacteriota bacterium</name>
    <dbReference type="NCBI Taxonomy" id="2212470"/>
    <lineage>
        <taxon>Bacteria</taxon>
        <taxon>Candidatus Eiseniibacteriota</taxon>
    </lineage>
</organism>
<dbReference type="Proteomes" id="UP000547674">
    <property type="component" value="Unassembled WGS sequence"/>
</dbReference>
<dbReference type="CDD" id="cd00077">
    <property type="entry name" value="HDc"/>
    <property type="match status" value="1"/>
</dbReference>
<dbReference type="Gene3D" id="1.10.3210.10">
    <property type="entry name" value="Hypothetical protein af1432"/>
    <property type="match status" value="1"/>
</dbReference>
<dbReference type="NCBIfam" id="TIGR00691">
    <property type="entry name" value="spoT_relA"/>
    <property type="match status" value="1"/>
</dbReference>
<evidence type="ECO:0000259" key="4">
    <source>
        <dbReference type="PROSITE" id="PS51831"/>
    </source>
</evidence>
<dbReference type="AlphaFoldDB" id="A0A7Y2H4C2"/>
<dbReference type="InterPro" id="IPR007685">
    <property type="entry name" value="RelA_SpoT"/>
</dbReference>
<gene>
    <name evidence="6" type="ORF">HKN21_17785</name>
</gene>
<accession>A0A7Y2H4C2</accession>
<dbReference type="Gene3D" id="3.30.70.260">
    <property type="match status" value="1"/>
</dbReference>
<sequence length="721" mass="80946">MSSPVPLVQPLLEIIEERKVDLDVDMVERAFQYAERAHKDQKRKSGEPYVIHPVAVASILVELLENRATAPVLSAALLHDVAEDTESGVEDIRKEFGEEVAYLVDGVTKIAGLAFDSVESEQAENFRKMILSMSKDMRVILIKLADRLHNMRTLEHLSEKRRHAIAQETRDIYAPLAHRLGMGKLKWELEDLALKHLDNEEYKRIASLVDAKRPEREGLVESIIAPVKEALEIEGIPSEILGRAKHFDSIYRKMKVRHVPFNDMHDLIGVRIITETKTDCYRALGVLHDIYKPVPERFKDYIATPKTNLYQSLHTTVIGPDGRSVEFQIRTLEMHQIAEYGIAAHYTYKEGSKADNELNEKLGNLLSGTFELADDDDPDEYLNLLKTSLYQDEVFVFTPAGDLKRLAQGATALDFAFLVHTDVGLHTVGARANGKIVPLRYELKNGDVVEVITQPSAKPSEYWLSILNTSRARQKVRHWLKEQRREDSMNMGREMLIRELKRFRKKLPPDRKLIDAAQAVGVESVEMLFAAVGQGDLSAVHVSQKIFPELAESKKKKAPLAKTKEVSKRSTKGIQVQGVGNLMLRFSKCCQPIPGDHIVGVVTRGRGMSVHRMDCPNAFEEVVGPERRVDLSWDVPEDQEFVVKLIVTGDDRQGMLADIANGITSTGTNVIEAGMRGVDGQAEGTFLVEIRNLNQLTIVLSKIKKIKGVLDVERASLTGPE</sequence>
<feature type="domain" description="ACT" evidence="3">
    <location>
        <begin position="644"/>
        <end position="717"/>
    </location>
</feature>
<dbReference type="PANTHER" id="PTHR21262:SF31">
    <property type="entry name" value="GTP PYROPHOSPHOKINASE"/>
    <property type="match status" value="1"/>
</dbReference>
<comment type="similarity">
    <text evidence="2">Belongs to the relA/spoT family.</text>
</comment>
<dbReference type="InterPro" id="IPR003607">
    <property type="entry name" value="HD/PDEase_dom"/>
</dbReference>
<dbReference type="CDD" id="cd05399">
    <property type="entry name" value="NT_Rel-Spo_like"/>
    <property type="match status" value="1"/>
</dbReference>
<name>A0A7Y2H4C2_UNCEI</name>
<dbReference type="GO" id="GO:0005886">
    <property type="term" value="C:plasma membrane"/>
    <property type="evidence" value="ECO:0007669"/>
    <property type="project" value="TreeGrafter"/>
</dbReference>
<dbReference type="Pfam" id="PF19296">
    <property type="entry name" value="RelA_AH_RIS"/>
    <property type="match status" value="1"/>
</dbReference>
<dbReference type="InterPro" id="IPR033655">
    <property type="entry name" value="TGS_RelA/SpoT"/>
</dbReference>
<dbReference type="Pfam" id="PF02824">
    <property type="entry name" value="TGS"/>
    <property type="match status" value="1"/>
</dbReference>
<evidence type="ECO:0000256" key="2">
    <source>
        <dbReference type="RuleBase" id="RU003847"/>
    </source>
</evidence>
<dbReference type="InterPro" id="IPR004811">
    <property type="entry name" value="RelA/Spo_fam"/>
</dbReference>
<evidence type="ECO:0000259" key="3">
    <source>
        <dbReference type="PROSITE" id="PS51671"/>
    </source>
</evidence>
<dbReference type="CDD" id="cd04876">
    <property type="entry name" value="ACT_RelA-SpoT"/>
    <property type="match status" value="1"/>
</dbReference>
<dbReference type="PROSITE" id="PS51671">
    <property type="entry name" value="ACT"/>
    <property type="match status" value="1"/>
</dbReference>
<dbReference type="PROSITE" id="PS51831">
    <property type="entry name" value="HD"/>
    <property type="match status" value="1"/>
</dbReference>